<dbReference type="Proteomes" id="UP000714275">
    <property type="component" value="Unassembled WGS sequence"/>
</dbReference>
<dbReference type="AlphaFoldDB" id="A0A9P7A494"/>
<proteinExistence type="predicted"/>
<feature type="region of interest" description="Disordered" evidence="1">
    <location>
        <begin position="88"/>
        <end position="110"/>
    </location>
</feature>
<evidence type="ECO:0000313" key="2">
    <source>
        <dbReference type="EMBL" id="KAG1782149.1"/>
    </source>
</evidence>
<sequence>MMASWIDVLSFLTVTSLFVGTILGVVFTTKRLSAAAQHTKESLQHKGISISDKGMSIKTSKRFDRENYVDATQRGVIKVLDASNFHPSTRSISDSQHDIKSKSSSNLLSADGAAHSEKIFGIRRTHSGASK</sequence>
<reference evidence="2" key="1">
    <citation type="journal article" date="2020" name="New Phytol.">
        <title>Comparative genomics reveals dynamic genome evolution in host specialist ectomycorrhizal fungi.</title>
        <authorList>
            <person name="Lofgren L.A."/>
            <person name="Nguyen N.H."/>
            <person name="Vilgalys R."/>
            <person name="Ruytinx J."/>
            <person name="Liao H.L."/>
            <person name="Branco S."/>
            <person name="Kuo A."/>
            <person name="LaButti K."/>
            <person name="Lipzen A."/>
            <person name="Andreopoulos W."/>
            <person name="Pangilinan J."/>
            <person name="Riley R."/>
            <person name="Hundley H."/>
            <person name="Na H."/>
            <person name="Barry K."/>
            <person name="Grigoriev I.V."/>
            <person name="Stajich J.E."/>
            <person name="Kennedy P.G."/>
        </authorList>
    </citation>
    <scope>NUCLEOTIDE SEQUENCE</scope>
    <source>
        <strain evidence="2">DOB743</strain>
    </source>
</reference>
<evidence type="ECO:0000256" key="1">
    <source>
        <dbReference type="SAM" id="MobiDB-lite"/>
    </source>
</evidence>
<comment type="caution">
    <text evidence="2">The sequence shown here is derived from an EMBL/GenBank/DDBJ whole genome shotgun (WGS) entry which is preliminary data.</text>
</comment>
<dbReference type="EMBL" id="JABBWD010000004">
    <property type="protein sequence ID" value="KAG1782149.1"/>
    <property type="molecule type" value="Genomic_DNA"/>
</dbReference>
<evidence type="ECO:0000313" key="3">
    <source>
        <dbReference type="Proteomes" id="UP000714275"/>
    </source>
</evidence>
<name>A0A9P7A494_9AGAM</name>
<protein>
    <submittedName>
        <fullName evidence="2">Uncharacterized protein</fullName>
    </submittedName>
</protein>
<dbReference type="OrthoDB" id="2505950at2759"/>
<keyword evidence="3" id="KW-1185">Reference proteome</keyword>
<gene>
    <name evidence="2" type="ORF">EV702DRAFT_509414</name>
</gene>
<accession>A0A9P7A494</accession>
<organism evidence="2 3">
    <name type="scientific">Suillus placidus</name>
    <dbReference type="NCBI Taxonomy" id="48579"/>
    <lineage>
        <taxon>Eukaryota</taxon>
        <taxon>Fungi</taxon>
        <taxon>Dikarya</taxon>
        <taxon>Basidiomycota</taxon>
        <taxon>Agaricomycotina</taxon>
        <taxon>Agaricomycetes</taxon>
        <taxon>Agaricomycetidae</taxon>
        <taxon>Boletales</taxon>
        <taxon>Suillineae</taxon>
        <taxon>Suillaceae</taxon>
        <taxon>Suillus</taxon>
    </lineage>
</organism>